<dbReference type="SUPFAM" id="SSF46689">
    <property type="entry name" value="Homeodomain-like"/>
    <property type="match status" value="1"/>
</dbReference>
<dbReference type="EMBL" id="CP022748">
    <property type="protein sequence ID" value="ASY46858.1"/>
    <property type="molecule type" value="Genomic_DNA"/>
</dbReference>
<evidence type="ECO:0000256" key="1">
    <source>
        <dbReference type="ARBA" id="ARBA00023125"/>
    </source>
</evidence>
<dbReference type="KEGG" id="shyd:CJD35_20460"/>
<gene>
    <name evidence="3" type="ORF">CJD35_20460</name>
</gene>
<dbReference type="Gene3D" id="1.10.357.10">
    <property type="entry name" value="Tetracycline Repressor, domain 2"/>
    <property type="match status" value="1"/>
</dbReference>
<keyword evidence="3" id="KW-0614">Plasmid</keyword>
<keyword evidence="1" id="KW-0238">DNA-binding</keyword>
<name>A0A249MZW4_SPHXE</name>
<dbReference type="InterPro" id="IPR001647">
    <property type="entry name" value="HTH_TetR"/>
</dbReference>
<proteinExistence type="predicted"/>
<accession>A0A249MZW4</accession>
<dbReference type="GO" id="GO:0003677">
    <property type="term" value="F:DNA binding"/>
    <property type="evidence" value="ECO:0007669"/>
    <property type="project" value="UniProtKB-KW"/>
</dbReference>
<dbReference type="Proteomes" id="UP000217141">
    <property type="component" value="Plasmid p2"/>
</dbReference>
<dbReference type="RefSeq" id="WP_095687535.1">
    <property type="nucleotide sequence ID" value="NZ_CP022748.1"/>
</dbReference>
<dbReference type="Pfam" id="PF00440">
    <property type="entry name" value="TetR_N"/>
    <property type="match status" value="1"/>
</dbReference>
<dbReference type="AlphaFoldDB" id="A0A249MZW4"/>
<organism evidence="3 4">
    <name type="scientific">Sphingobium xenophagum</name>
    <dbReference type="NCBI Taxonomy" id="121428"/>
    <lineage>
        <taxon>Bacteria</taxon>
        <taxon>Pseudomonadati</taxon>
        <taxon>Pseudomonadota</taxon>
        <taxon>Alphaproteobacteria</taxon>
        <taxon>Sphingomonadales</taxon>
        <taxon>Sphingomonadaceae</taxon>
        <taxon>Sphingobium</taxon>
    </lineage>
</organism>
<reference evidence="3 4" key="1">
    <citation type="submission" date="2017-08" db="EMBL/GenBank/DDBJ databases">
        <title>Whole Genome Sequence of Sphingobium hydrophobicum C1: Insights into Adaption to the Electronic-waste Contaminated Sediment.</title>
        <authorList>
            <person name="Song D."/>
            <person name="Chen X."/>
            <person name="Xu M."/>
        </authorList>
    </citation>
    <scope>NUCLEOTIDE SEQUENCE [LARGE SCALE GENOMIC DNA]</scope>
    <source>
        <strain evidence="3 4">C1</strain>
        <plasmid evidence="3 4">p2</plasmid>
    </source>
</reference>
<dbReference type="InterPro" id="IPR009057">
    <property type="entry name" value="Homeodomain-like_sf"/>
</dbReference>
<protein>
    <recommendedName>
        <fullName evidence="2">HTH tetR-type domain-containing protein</fullName>
    </recommendedName>
</protein>
<evidence type="ECO:0000313" key="4">
    <source>
        <dbReference type="Proteomes" id="UP000217141"/>
    </source>
</evidence>
<feature type="domain" description="HTH tetR-type" evidence="2">
    <location>
        <begin position="2"/>
        <end position="47"/>
    </location>
</feature>
<evidence type="ECO:0000259" key="2">
    <source>
        <dbReference type="Pfam" id="PF00440"/>
    </source>
</evidence>
<evidence type="ECO:0000313" key="3">
    <source>
        <dbReference type="EMBL" id="ASY46858.1"/>
    </source>
</evidence>
<sequence>MRVAERLFGAEGMNGPSLRQIATAAGQSNASVIQYHFADKDNLVREIMLNRVIEMEPARAAMLTTAESNGQLGSLETLLRILCMPHIALRDDAGRFPFGEFLLDFMLRYRGPSASTHPFDAQPNLVPCLVQTLSLIDARLHYMDRAIVSHRTMTAVVIFLHNLIRASEQKLVGPPFDLQIEDAILMGTQAILAPLPPLTI</sequence>
<geneLocation type="plasmid" evidence="3 4">
    <name>p2</name>
</geneLocation>